<sequence>MPAKTPYKYGYLVELRAKEKLEQLGAKIVIRSSRSLTPADLVALFPDRREIWLIQVKKMEVKDTSKLKEKFSELATLSGTYTVVPCLFAKNRGRYEFIKLTL</sequence>
<reference evidence="1" key="1">
    <citation type="journal article" date="2020" name="mSystems">
        <title>Genome- and Community-Level Interaction Insights into Carbon Utilization and Element Cycling Functions of Hydrothermarchaeota in Hydrothermal Sediment.</title>
        <authorList>
            <person name="Zhou Z."/>
            <person name="Liu Y."/>
            <person name="Xu W."/>
            <person name="Pan J."/>
            <person name="Luo Z.H."/>
            <person name="Li M."/>
        </authorList>
    </citation>
    <scope>NUCLEOTIDE SEQUENCE [LARGE SCALE GENOMIC DNA]</scope>
    <source>
        <strain evidence="1">SpSt-657</strain>
    </source>
</reference>
<dbReference type="GO" id="GO:0003676">
    <property type="term" value="F:nucleic acid binding"/>
    <property type="evidence" value="ECO:0007669"/>
    <property type="project" value="InterPro"/>
</dbReference>
<protein>
    <recommendedName>
        <fullName evidence="2">Holliday junction resolvase</fullName>
    </recommendedName>
</protein>
<gene>
    <name evidence="1" type="ORF">ENU30_04270</name>
</gene>
<comment type="caution">
    <text evidence="1">The sequence shown here is derived from an EMBL/GenBank/DDBJ whole genome shotgun (WGS) entry which is preliminary data.</text>
</comment>
<name>A0A7J3JQU3_9CREN</name>
<dbReference type="EMBL" id="DTBZ01000081">
    <property type="protein sequence ID" value="HGQ18173.1"/>
    <property type="molecule type" value="Genomic_DNA"/>
</dbReference>
<evidence type="ECO:0000313" key="1">
    <source>
        <dbReference type="EMBL" id="HGQ18173.1"/>
    </source>
</evidence>
<organism evidence="1">
    <name type="scientific">Ignisphaera aggregans</name>
    <dbReference type="NCBI Taxonomy" id="334771"/>
    <lineage>
        <taxon>Archaea</taxon>
        <taxon>Thermoproteota</taxon>
        <taxon>Thermoprotei</taxon>
        <taxon>Desulfurococcales</taxon>
        <taxon>Desulfurococcaceae</taxon>
        <taxon>Ignisphaera</taxon>
    </lineage>
</organism>
<dbReference type="Gene3D" id="3.40.1350.10">
    <property type="match status" value="1"/>
</dbReference>
<proteinExistence type="predicted"/>
<accession>A0A7J3JQU3</accession>
<evidence type="ECO:0008006" key="2">
    <source>
        <dbReference type="Google" id="ProtNLM"/>
    </source>
</evidence>
<dbReference type="InterPro" id="IPR011856">
    <property type="entry name" value="tRNA_endonuc-like_dom_sf"/>
</dbReference>
<dbReference type="AlphaFoldDB" id="A0A7J3JQU3"/>